<dbReference type="Proteomes" id="UP000042394">
    <property type="component" value="Unassembled WGS sequence"/>
</dbReference>
<accession>A0A655EKV7</accession>
<evidence type="ECO:0000313" key="1">
    <source>
        <dbReference type="EMBL" id="CNV25832.1"/>
    </source>
</evidence>
<name>A0A655EKV7_SALET</name>
<dbReference type="AlphaFoldDB" id="A0A655EKV7"/>
<evidence type="ECO:0000313" key="2">
    <source>
        <dbReference type="Proteomes" id="UP000042394"/>
    </source>
</evidence>
<proteinExistence type="predicted"/>
<dbReference type="EMBL" id="CQPD01000082">
    <property type="protein sequence ID" value="CNV25832.1"/>
    <property type="molecule type" value="Genomic_DNA"/>
</dbReference>
<sequence>MSRNIAQWLNNRAAKMDNAALYRLLPYRRMDKKSADTQAYGRDIFLDYGHVNSSMISHPRGFGVTF</sequence>
<reference evidence="1 2" key="1">
    <citation type="submission" date="2015-03" db="EMBL/GenBank/DDBJ databases">
        <authorList>
            <consortium name="Pathogen Informatics"/>
        </authorList>
    </citation>
    <scope>NUCLEOTIDE SEQUENCE [LARGE SCALE GENOMIC DNA]</scope>
    <source>
        <strain evidence="1 2">D4891</strain>
    </source>
</reference>
<gene>
    <name evidence="1" type="ORF">ERS008207_04753</name>
</gene>
<organism evidence="1 2">
    <name type="scientific">Salmonella enterica subsp. enterica serovar Bovismorbificans</name>
    <dbReference type="NCBI Taxonomy" id="58097"/>
    <lineage>
        <taxon>Bacteria</taxon>
        <taxon>Pseudomonadati</taxon>
        <taxon>Pseudomonadota</taxon>
        <taxon>Gammaproteobacteria</taxon>
        <taxon>Enterobacterales</taxon>
        <taxon>Enterobacteriaceae</taxon>
        <taxon>Salmonella</taxon>
    </lineage>
</organism>
<protein>
    <submittedName>
        <fullName evidence="1">Uncharacterized protein</fullName>
    </submittedName>
</protein>